<name>X1F836_9ZZZZ</name>
<protein>
    <recommendedName>
        <fullName evidence="2">Aminotransferase class I/classII domain-containing protein</fullName>
    </recommendedName>
</protein>
<dbReference type="AlphaFoldDB" id="X1F836"/>
<evidence type="ECO:0000313" key="1">
    <source>
        <dbReference type="EMBL" id="GAH41801.1"/>
    </source>
</evidence>
<dbReference type="GO" id="GO:0000271">
    <property type="term" value="P:polysaccharide biosynthetic process"/>
    <property type="evidence" value="ECO:0007669"/>
    <property type="project" value="TreeGrafter"/>
</dbReference>
<dbReference type="PANTHER" id="PTHR30244">
    <property type="entry name" value="TRANSAMINASE"/>
    <property type="match status" value="1"/>
</dbReference>
<dbReference type="PANTHER" id="PTHR30244:SF34">
    <property type="entry name" value="DTDP-4-AMINO-4,6-DIDEOXYGALACTOSE TRANSAMINASE"/>
    <property type="match status" value="1"/>
</dbReference>
<reference evidence="1" key="1">
    <citation type="journal article" date="2014" name="Front. Microbiol.">
        <title>High frequency of phylogenetically diverse reductive dehalogenase-homologous genes in deep subseafloor sedimentary metagenomes.</title>
        <authorList>
            <person name="Kawai M."/>
            <person name="Futagami T."/>
            <person name="Toyoda A."/>
            <person name="Takaki Y."/>
            <person name="Nishi S."/>
            <person name="Hori S."/>
            <person name="Arai W."/>
            <person name="Tsubouchi T."/>
            <person name="Morono Y."/>
            <person name="Uchiyama I."/>
            <person name="Ito T."/>
            <person name="Fujiyama A."/>
            <person name="Inagaki F."/>
            <person name="Takami H."/>
        </authorList>
    </citation>
    <scope>NUCLEOTIDE SEQUENCE</scope>
    <source>
        <strain evidence="1">Expedition CK06-06</strain>
    </source>
</reference>
<sequence>MNKFAINGGKSIRKKSWPGWPIVGKEELELMSEVISSGVWSYNGPKEKEFIRKFRDYIGTKYAVCAANGTVTLQMALEALDIGYGDEVIVPGLTWQATASCCVDVNAMPVLVDVEEDSWCIDPVKIEEAITPKQKL</sequence>
<comment type="caution">
    <text evidence="1">The sequence shown here is derived from an EMBL/GenBank/DDBJ whole genome shotgun (WGS) entry which is preliminary data.</text>
</comment>
<dbReference type="InterPro" id="IPR015421">
    <property type="entry name" value="PyrdxlP-dep_Trfase_major"/>
</dbReference>
<dbReference type="SUPFAM" id="SSF53383">
    <property type="entry name" value="PLP-dependent transferases"/>
    <property type="match status" value="1"/>
</dbReference>
<dbReference type="EMBL" id="BARU01008480">
    <property type="protein sequence ID" value="GAH41801.1"/>
    <property type="molecule type" value="Genomic_DNA"/>
</dbReference>
<proteinExistence type="predicted"/>
<accession>X1F836</accession>
<dbReference type="GO" id="GO:0008483">
    <property type="term" value="F:transaminase activity"/>
    <property type="evidence" value="ECO:0007669"/>
    <property type="project" value="TreeGrafter"/>
</dbReference>
<evidence type="ECO:0008006" key="2">
    <source>
        <dbReference type="Google" id="ProtNLM"/>
    </source>
</evidence>
<organism evidence="1">
    <name type="scientific">marine sediment metagenome</name>
    <dbReference type="NCBI Taxonomy" id="412755"/>
    <lineage>
        <taxon>unclassified sequences</taxon>
        <taxon>metagenomes</taxon>
        <taxon>ecological metagenomes</taxon>
    </lineage>
</organism>
<dbReference type="InterPro" id="IPR015424">
    <property type="entry name" value="PyrdxlP-dep_Trfase"/>
</dbReference>
<gene>
    <name evidence="1" type="ORF">S03H2_16579</name>
</gene>
<dbReference type="InterPro" id="IPR000653">
    <property type="entry name" value="DegT/StrS_aminotransferase"/>
</dbReference>
<dbReference type="Pfam" id="PF01041">
    <property type="entry name" value="DegT_DnrJ_EryC1"/>
    <property type="match status" value="1"/>
</dbReference>
<dbReference type="Gene3D" id="3.40.640.10">
    <property type="entry name" value="Type I PLP-dependent aspartate aminotransferase-like (Major domain)"/>
    <property type="match status" value="1"/>
</dbReference>
<dbReference type="GO" id="GO:0030170">
    <property type="term" value="F:pyridoxal phosphate binding"/>
    <property type="evidence" value="ECO:0007669"/>
    <property type="project" value="TreeGrafter"/>
</dbReference>